<dbReference type="RefSeq" id="WP_015330912.1">
    <property type="nucleotide sequence ID" value="NC_020054.1"/>
</dbReference>
<dbReference type="EMBL" id="HE796683">
    <property type="protein sequence ID" value="CCG99813.1"/>
    <property type="molecule type" value="Genomic_DNA"/>
</dbReference>
<dbReference type="KEGG" id="fae:FAES_1803"/>
<accession>I0K6R0</accession>
<dbReference type="HOGENOM" id="CLU_1765301_0_0_10"/>
<dbReference type="Proteomes" id="UP000011058">
    <property type="component" value="Chromosome"/>
</dbReference>
<evidence type="ECO:0000313" key="2">
    <source>
        <dbReference type="Proteomes" id="UP000011058"/>
    </source>
</evidence>
<dbReference type="AlphaFoldDB" id="I0K6R0"/>
<evidence type="ECO:0000313" key="1">
    <source>
        <dbReference type="EMBL" id="CCG99813.1"/>
    </source>
</evidence>
<sequence length="147" mass="16420">MSRLPNDNLHVLATQTALYVGPTLLGPQGGTDRALLAGLTEACFELLGQIGRKLCRLDRVRFIDIQREGLWLAEQLTSGYMRPVADLLEVETQHYLRAMILRSLRCMLVVSDEQFVVLKSMIQDWAGMLHNMVSFTAAYGGRKALVA</sequence>
<reference evidence="1 2" key="1">
    <citation type="journal article" date="2012" name="J. Bacteriol.">
        <title>Genome Sequence of Fibrella aestuarina BUZ 2T, a Filamentous Marine Bacterium.</title>
        <authorList>
            <person name="Filippini M."/>
            <person name="Qi W."/>
            <person name="Blom J."/>
            <person name="Goesmann A."/>
            <person name="Smits T.H."/>
            <person name="Bagheri H.C."/>
        </authorList>
    </citation>
    <scope>NUCLEOTIDE SEQUENCE [LARGE SCALE GENOMIC DNA]</scope>
    <source>
        <strain evidence="2">BUZ 2T</strain>
    </source>
</reference>
<name>I0K6R0_9BACT</name>
<dbReference type="STRING" id="1166018.FAES_1803"/>
<keyword evidence="2" id="KW-1185">Reference proteome</keyword>
<organism evidence="1 2">
    <name type="scientific">Fibrella aestuarina BUZ 2</name>
    <dbReference type="NCBI Taxonomy" id="1166018"/>
    <lineage>
        <taxon>Bacteria</taxon>
        <taxon>Pseudomonadati</taxon>
        <taxon>Bacteroidota</taxon>
        <taxon>Cytophagia</taxon>
        <taxon>Cytophagales</taxon>
        <taxon>Spirosomataceae</taxon>
        <taxon>Fibrella</taxon>
    </lineage>
</organism>
<protein>
    <submittedName>
        <fullName evidence="1">Uncharacterized protein</fullName>
    </submittedName>
</protein>
<gene>
    <name evidence="1" type="ORF">FAES_1803</name>
</gene>
<proteinExistence type="predicted"/>